<dbReference type="PROSITE" id="PS50096">
    <property type="entry name" value="IQ"/>
    <property type="match status" value="1"/>
</dbReference>
<reference evidence="2 3" key="1">
    <citation type="journal article" date="2010" name="Nature">
        <title>The Ectocarpus genome and the independent evolution of multicellularity in brown algae.</title>
        <authorList>
            <person name="Cock J.M."/>
            <person name="Sterck L."/>
            <person name="Rouze P."/>
            <person name="Scornet D."/>
            <person name="Allen A.E."/>
            <person name="Amoutzias G."/>
            <person name="Anthouard V."/>
            <person name="Artiguenave F."/>
            <person name="Aury J.M."/>
            <person name="Badger J.H."/>
            <person name="Beszteri B."/>
            <person name="Billiau K."/>
            <person name="Bonnet E."/>
            <person name="Bothwell J.H."/>
            <person name="Bowler C."/>
            <person name="Boyen C."/>
            <person name="Brownlee C."/>
            <person name="Carrano C.J."/>
            <person name="Charrier B."/>
            <person name="Cho G.Y."/>
            <person name="Coelho S.M."/>
            <person name="Collen J."/>
            <person name="Corre E."/>
            <person name="Da Silva C."/>
            <person name="Delage L."/>
            <person name="Delaroque N."/>
            <person name="Dittami S.M."/>
            <person name="Doulbeau S."/>
            <person name="Elias M."/>
            <person name="Farnham G."/>
            <person name="Gachon C.M."/>
            <person name="Gschloessl B."/>
            <person name="Heesch S."/>
            <person name="Jabbari K."/>
            <person name="Jubin C."/>
            <person name="Kawai H."/>
            <person name="Kimura K."/>
            <person name="Kloareg B."/>
            <person name="Kupper F.C."/>
            <person name="Lang D."/>
            <person name="Le Bail A."/>
            <person name="Leblanc C."/>
            <person name="Lerouge P."/>
            <person name="Lohr M."/>
            <person name="Lopez P.J."/>
            <person name="Martens C."/>
            <person name="Maumus F."/>
            <person name="Michel G."/>
            <person name="Miranda-Saavedra D."/>
            <person name="Morales J."/>
            <person name="Moreau H."/>
            <person name="Motomura T."/>
            <person name="Nagasato C."/>
            <person name="Napoli C.A."/>
            <person name="Nelson D.R."/>
            <person name="Nyvall-Collen P."/>
            <person name="Peters A.F."/>
            <person name="Pommier C."/>
            <person name="Potin P."/>
            <person name="Poulain J."/>
            <person name="Quesneville H."/>
            <person name="Read B."/>
            <person name="Rensing S.A."/>
            <person name="Ritter A."/>
            <person name="Rousvoal S."/>
            <person name="Samanta M."/>
            <person name="Samson G."/>
            <person name="Schroeder D.C."/>
            <person name="Segurens B."/>
            <person name="Strittmatter M."/>
            <person name="Tonon T."/>
            <person name="Tregear J.W."/>
            <person name="Valentin K."/>
            <person name="von Dassow P."/>
            <person name="Yamagishi T."/>
            <person name="Van de Peer Y."/>
            <person name="Wincker P."/>
        </authorList>
    </citation>
    <scope>NUCLEOTIDE SEQUENCE [LARGE SCALE GENOMIC DNA]</scope>
    <source>
        <strain evidence="3">Ec32 / CCAP1310/4</strain>
    </source>
</reference>
<feature type="region of interest" description="Disordered" evidence="1">
    <location>
        <begin position="21"/>
        <end position="55"/>
    </location>
</feature>
<gene>
    <name evidence="2" type="ORF">Esi_0125_0082</name>
</gene>
<dbReference type="Pfam" id="PF00612">
    <property type="entry name" value="IQ"/>
    <property type="match status" value="1"/>
</dbReference>
<protein>
    <submittedName>
        <fullName evidence="2">Uncharacterized protein</fullName>
    </submittedName>
</protein>
<name>D7FJ28_ECTSI</name>
<dbReference type="InterPro" id="IPR000048">
    <property type="entry name" value="IQ_motif_EF-hand-BS"/>
</dbReference>
<sequence>MGDFKDQMAAKVQAAARGYIQRKTGMGGKTAGKKHKAGKGGQAGKGGKKAKKSEDMNAMIIQAAFKKYKEYQKKH</sequence>
<evidence type="ECO:0000256" key="1">
    <source>
        <dbReference type="SAM" id="MobiDB-lite"/>
    </source>
</evidence>
<dbReference type="EMBL" id="FN647904">
    <property type="protein sequence ID" value="CBJ49067.1"/>
    <property type="molecule type" value="Genomic_DNA"/>
</dbReference>
<dbReference type="Proteomes" id="UP000002630">
    <property type="component" value="Linkage Group LG18"/>
</dbReference>
<accession>D7FJ28</accession>
<evidence type="ECO:0000313" key="3">
    <source>
        <dbReference type="Proteomes" id="UP000002630"/>
    </source>
</evidence>
<evidence type="ECO:0000313" key="2">
    <source>
        <dbReference type="EMBL" id="CBJ49067.1"/>
    </source>
</evidence>
<proteinExistence type="predicted"/>
<dbReference type="AlphaFoldDB" id="D7FJ28"/>
<organism evidence="2 3">
    <name type="scientific">Ectocarpus siliculosus</name>
    <name type="common">Brown alga</name>
    <name type="synonym">Conferva siliculosa</name>
    <dbReference type="NCBI Taxonomy" id="2880"/>
    <lineage>
        <taxon>Eukaryota</taxon>
        <taxon>Sar</taxon>
        <taxon>Stramenopiles</taxon>
        <taxon>Ochrophyta</taxon>
        <taxon>PX clade</taxon>
        <taxon>Phaeophyceae</taxon>
        <taxon>Ectocarpales</taxon>
        <taxon>Ectocarpaceae</taxon>
        <taxon>Ectocarpus</taxon>
    </lineage>
</organism>
<dbReference type="EMBL" id="FN649743">
    <property type="protein sequence ID" value="CBJ49067.1"/>
    <property type="molecule type" value="Genomic_DNA"/>
</dbReference>
<keyword evidence="3" id="KW-1185">Reference proteome</keyword>
<dbReference type="InParanoid" id="D7FJ28"/>